<dbReference type="Gene3D" id="1.20.1090.10">
    <property type="entry name" value="Dehydroquinate synthase-like - alpha domain"/>
    <property type="match status" value="1"/>
</dbReference>
<dbReference type="CDD" id="cd08187">
    <property type="entry name" value="BDH"/>
    <property type="match status" value="1"/>
</dbReference>
<reference evidence="6 7" key="1">
    <citation type="submission" date="2014-12" db="EMBL/GenBank/DDBJ databases">
        <title>Isolation of bacteria from lake water.</title>
        <authorList>
            <person name="Sheng K.-Y."/>
            <person name="Chin P.-S."/>
            <person name="Chan K.-G."/>
            <person name="Tan G.S."/>
        </authorList>
    </citation>
    <scope>NUCLEOTIDE SEQUENCE [LARGE SCALE GENOMIC DNA]</scope>
    <source>
        <strain evidence="6 7">KY4</strain>
    </source>
</reference>
<dbReference type="GO" id="GO:0005829">
    <property type="term" value="C:cytosol"/>
    <property type="evidence" value="ECO:0007669"/>
    <property type="project" value="TreeGrafter"/>
</dbReference>
<dbReference type="GO" id="GO:1990002">
    <property type="term" value="F:methylglyoxal reductase (NADPH) (acetol producing) activity"/>
    <property type="evidence" value="ECO:0007669"/>
    <property type="project" value="TreeGrafter"/>
</dbReference>
<comment type="similarity">
    <text evidence="2">Belongs to the iron-containing alcohol dehydrogenase family.</text>
</comment>
<dbReference type="FunFam" id="3.40.50.1970:FF:000003">
    <property type="entry name" value="Alcohol dehydrogenase, iron-containing"/>
    <property type="match status" value="1"/>
</dbReference>
<dbReference type="PANTHER" id="PTHR43633:SF1">
    <property type="entry name" value="ALCOHOL DEHYDROGENASE YQHD"/>
    <property type="match status" value="1"/>
</dbReference>
<dbReference type="InterPro" id="IPR044731">
    <property type="entry name" value="BDH-like"/>
</dbReference>
<dbReference type="PROSITE" id="PS00913">
    <property type="entry name" value="ADH_IRON_1"/>
    <property type="match status" value="1"/>
</dbReference>
<comment type="cofactor">
    <cofactor evidence="1">
        <name>Fe cation</name>
        <dbReference type="ChEBI" id="CHEBI:24875"/>
    </cofactor>
</comment>
<dbReference type="STRING" id="80878.RP29_02405"/>
<dbReference type="Pfam" id="PF25137">
    <property type="entry name" value="ADH_Fe_C"/>
    <property type="match status" value="1"/>
</dbReference>
<dbReference type="Pfam" id="PF00465">
    <property type="entry name" value="Fe-ADH"/>
    <property type="match status" value="1"/>
</dbReference>
<dbReference type="GO" id="GO:0008106">
    <property type="term" value="F:alcohol dehydrogenase (NADP+) activity"/>
    <property type="evidence" value="ECO:0007669"/>
    <property type="project" value="TreeGrafter"/>
</dbReference>
<evidence type="ECO:0000259" key="5">
    <source>
        <dbReference type="Pfam" id="PF25137"/>
    </source>
</evidence>
<feature type="domain" description="Alcohol dehydrogenase iron-type/glycerol dehydrogenase GldA" evidence="4">
    <location>
        <begin position="9"/>
        <end position="176"/>
    </location>
</feature>
<evidence type="ECO:0000313" key="7">
    <source>
        <dbReference type="Proteomes" id="UP000032566"/>
    </source>
</evidence>
<dbReference type="SUPFAM" id="SSF56796">
    <property type="entry name" value="Dehydroquinate synthase-like"/>
    <property type="match status" value="1"/>
</dbReference>
<dbReference type="GO" id="GO:1990362">
    <property type="term" value="F:butanol dehydrogenase (NAD+) activity"/>
    <property type="evidence" value="ECO:0007669"/>
    <property type="project" value="InterPro"/>
</dbReference>
<dbReference type="OrthoDB" id="9778433at2"/>
<dbReference type="FunFam" id="1.20.1090.10:FF:000005">
    <property type="entry name" value="Alcohol dehydrogenase YqhD"/>
    <property type="match status" value="1"/>
</dbReference>
<dbReference type="InterPro" id="IPR001670">
    <property type="entry name" value="ADH_Fe/GldA"/>
</dbReference>
<organism evidence="6 7">
    <name type="scientific">Acidovorax temperans</name>
    <dbReference type="NCBI Taxonomy" id="80878"/>
    <lineage>
        <taxon>Bacteria</taxon>
        <taxon>Pseudomonadati</taxon>
        <taxon>Pseudomonadota</taxon>
        <taxon>Betaproteobacteria</taxon>
        <taxon>Burkholderiales</taxon>
        <taxon>Comamonadaceae</taxon>
        <taxon>Acidovorax</taxon>
    </lineage>
</organism>
<dbReference type="PANTHER" id="PTHR43633">
    <property type="entry name" value="ALCOHOL DEHYDROGENASE YQHD"/>
    <property type="match status" value="1"/>
</dbReference>
<dbReference type="Gene3D" id="3.40.50.1970">
    <property type="match status" value="1"/>
</dbReference>
<name>A0A0D7KCV3_9BURK</name>
<accession>A0A0D7KCV3</accession>
<gene>
    <name evidence="6" type="ORF">RP29_02405</name>
</gene>
<evidence type="ECO:0000256" key="2">
    <source>
        <dbReference type="ARBA" id="ARBA00007358"/>
    </source>
</evidence>
<sequence length="387" mass="41817">MLNFDFHNPTHIVFGQGRIADLAKLVPAAAKVLILVGGASAEKTGTLAEVRAALGERQHATFSGIEPNPSYETSMQAVAQIREGGFDFLLAVGGGSVIDATKFIAAAVLFEGDDPWAILEKFGRNVQRALPFGAVLTLPATGSEMNNGSVITHRAKGAKLPFSSEHTYPVFSVLDPTKTYTLPPQQLANGVVDAFVHTVEQYLTYPVNAPVQDRFAEGILHTLIEVGPRLLTAAEPVYDDRANLMWAATMALNGLIGAGVPQDWATHMIGHELTALHGIDHARTLAIVLPALLNERRGPKRAKLLQYAERVWGLTTGSEDERITAAIERTRDFFESMGIRTRLSGYGLGAEVIDTVITQLEAHGMVKLGEQREITPAVSRRILEAAL</sequence>
<evidence type="ECO:0000313" key="6">
    <source>
        <dbReference type="EMBL" id="KJA11854.1"/>
    </source>
</evidence>
<evidence type="ECO:0000256" key="1">
    <source>
        <dbReference type="ARBA" id="ARBA00001962"/>
    </source>
</evidence>
<dbReference type="GO" id="GO:0046872">
    <property type="term" value="F:metal ion binding"/>
    <property type="evidence" value="ECO:0007669"/>
    <property type="project" value="InterPro"/>
</dbReference>
<protein>
    <submittedName>
        <fullName evidence="6">Aldehyde reductase</fullName>
    </submittedName>
</protein>
<keyword evidence="3" id="KW-0560">Oxidoreductase</keyword>
<dbReference type="InterPro" id="IPR056798">
    <property type="entry name" value="ADH_Fe_C"/>
</dbReference>
<feature type="domain" description="Fe-containing alcohol dehydrogenase-like C-terminal" evidence="5">
    <location>
        <begin position="188"/>
        <end position="358"/>
    </location>
</feature>
<dbReference type="Proteomes" id="UP000032566">
    <property type="component" value="Unassembled WGS sequence"/>
</dbReference>
<proteinExistence type="inferred from homology"/>
<dbReference type="AlphaFoldDB" id="A0A0D7KCV3"/>
<dbReference type="PATRIC" id="fig|80878.5.peg.3794"/>
<comment type="caution">
    <text evidence="6">The sequence shown here is derived from an EMBL/GenBank/DDBJ whole genome shotgun (WGS) entry which is preliminary data.</text>
</comment>
<dbReference type="InterPro" id="IPR018211">
    <property type="entry name" value="ADH_Fe_CS"/>
</dbReference>
<keyword evidence="7" id="KW-1185">Reference proteome</keyword>
<evidence type="ECO:0000256" key="3">
    <source>
        <dbReference type="ARBA" id="ARBA00023002"/>
    </source>
</evidence>
<evidence type="ECO:0000259" key="4">
    <source>
        <dbReference type="Pfam" id="PF00465"/>
    </source>
</evidence>
<dbReference type="RefSeq" id="WP_044395493.1">
    <property type="nucleotide sequence ID" value="NZ_JXYQ01000008.1"/>
</dbReference>
<dbReference type="EMBL" id="JXYQ01000008">
    <property type="protein sequence ID" value="KJA11854.1"/>
    <property type="molecule type" value="Genomic_DNA"/>
</dbReference>
<dbReference type="PROSITE" id="PS00060">
    <property type="entry name" value="ADH_IRON_2"/>
    <property type="match status" value="1"/>
</dbReference>